<dbReference type="PANTHER" id="PTHR43736:SF1">
    <property type="entry name" value="DIHYDRONEOPTERIN TRIPHOSPHATE DIPHOSPHATASE"/>
    <property type="match status" value="1"/>
</dbReference>
<dbReference type="InterPro" id="IPR020084">
    <property type="entry name" value="NUDIX_hydrolase_CS"/>
</dbReference>
<sequence length="172" mass="19312">MNTSSLRVSTETFAIPCVGAIIHREIDGQSQILIQERQKKSGGIENGMLEVPAGKVREYENIFDALRREVREETGLSLLNIQGENEQTVRTVNGYKVMSFTSFCTTQNLSGGYSIILQTFLCQAEGEMLRSSSEAQDIRWVSTEECKAQLQNSPADFYPLHINALMKYLDAH</sequence>
<keyword evidence="1" id="KW-0378">Hydrolase</keyword>
<comment type="caution">
    <text evidence="3">The sequence shown here is derived from an EMBL/GenBank/DDBJ whole genome shotgun (WGS) entry which is preliminary data.</text>
</comment>
<proteinExistence type="predicted"/>
<evidence type="ECO:0000313" key="3">
    <source>
        <dbReference type="EMBL" id="TSA83167.1"/>
    </source>
</evidence>
<name>A0A553USH4_9DEIO</name>
<dbReference type="PROSITE" id="PS00893">
    <property type="entry name" value="NUDIX_BOX"/>
    <property type="match status" value="1"/>
</dbReference>
<accession>A0A553USH4</accession>
<dbReference type="InterPro" id="IPR000086">
    <property type="entry name" value="NUDIX_hydrolase_dom"/>
</dbReference>
<dbReference type="OrthoDB" id="9786032at2"/>
<feature type="domain" description="Nudix hydrolase" evidence="2">
    <location>
        <begin position="13"/>
        <end position="163"/>
    </location>
</feature>
<dbReference type="InterPro" id="IPR015797">
    <property type="entry name" value="NUDIX_hydrolase-like_dom_sf"/>
</dbReference>
<evidence type="ECO:0000313" key="4">
    <source>
        <dbReference type="Proteomes" id="UP000316092"/>
    </source>
</evidence>
<evidence type="ECO:0000259" key="2">
    <source>
        <dbReference type="PROSITE" id="PS51462"/>
    </source>
</evidence>
<gene>
    <name evidence="3" type="ORF">FNU79_12645</name>
</gene>
<dbReference type="RefSeq" id="WP_143721180.1">
    <property type="nucleotide sequence ID" value="NZ_VKDB01000014.1"/>
</dbReference>
<evidence type="ECO:0000256" key="1">
    <source>
        <dbReference type="ARBA" id="ARBA00022801"/>
    </source>
</evidence>
<keyword evidence="4" id="KW-1185">Reference proteome</keyword>
<dbReference type="PROSITE" id="PS51462">
    <property type="entry name" value="NUDIX"/>
    <property type="match status" value="1"/>
</dbReference>
<organism evidence="3 4">
    <name type="scientific">Deinococcus detaillensis</name>
    <dbReference type="NCBI Taxonomy" id="2592048"/>
    <lineage>
        <taxon>Bacteria</taxon>
        <taxon>Thermotogati</taxon>
        <taxon>Deinococcota</taxon>
        <taxon>Deinococci</taxon>
        <taxon>Deinococcales</taxon>
        <taxon>Deinococcaceae</taxon>
        <taxon>Deinococcus</taxon>
    </lineage>
</organism>
<dbReference type="PANTHER" id="PTHR43736">
    <property type="entry name" value="ADP-RIBOSE PYROPHOSPHATASE"/>
    <property type="match status" value="1"/>
</dbReference>
<dbReference type="Proteomes" id="UP000316092">
    <property type="component" value="Unassembled WGS sequence"/>
</dbReference>
<dbReference type="EMBL" id="VKDB01000014">
    <property type="protein sequence ID" value="TSA83167.1"/>
    <property type="molecule type" value="Genomic_DNA"/>
</dbReference>
<dbReference type="AlphaFoldDB" id="A0A553USH4"/>
<dbReference type="GO" id="GO:0016787">
    <property type="term" value="F:hydrolase activity"/>
    <property type="evidence" value="ECO:0007669"/>
    <property type="project" value="UniProtKB-KW"/>
</dbReference>
<dbReference type="SUPFAM" id="SSF55811">
    <property type="entry name" value="Nudix"/>
    <property type="match status" value="1"/>
</dbReference>
<dbReference type="Pfam" id="PF00293">
    <property type="entry name" value="NUDIX"/>
    <property type="match status" value="1"/>
</dbReference>
<reference evidence="3 4" key="1">
    <citation type="submission" date="2019-07" db="EMBL/GenBank/DDBJ databases">
        <title>Deinococcus detaillus sp. nov., isolated from humus soil in Antarctica.</title>
        <authorList>
            <person name="Zhang K."/>
        </authorList>
    </citation>
    <scope>NUCLEOTIDE SEQUENCE [LARGE SCALE GENOMIC DNA]</scope>
    <source>
        <strain evidence="3 4">H1</strain>
    </source>
</reference>
<dbReference type="CDD" id="cd02883">
    <property type="entry name" value="NUDIX_Hydrolase"/>
    <property type="match status" value="1"/>
</dbReference>
<dbReference type="Gene3D" id="3.90.79.10">
    <property type="entry name" value="Nucleoside Triphosphate Pyrophosphohydrolase"/>
    <property type="match status" value="1"/>
</dbReference>
<protein>
    <submittedName>
        <fullName evidence="3">NUDIX domain-containing protein</fullName>
    </submittedName>
</protein>